<accession>A0A366D2Z4</accession>
<evidence type="ECO:0000313" key="2">
    <source>
        <dbReference type="EMBL" id="RBO84457.1"/>
    </source>
</evidence>
<name>A0A366D2Z4_9NOCA</name>
<sequence length="269" mass="29611">MMNSDTTPTVNQAPVSAANTTGDQVSRFGAECPIRVGDEVTGRDNPTWRGRVRSIYLNDEVAECAIETADGRRGFAPPWALVPADTEPSREWRDRMQTFKKAQRDQAMEALRRKRHEAAEHAEDLAGRLNTIATALRDGDTPDPGEPVENLAHTFAFALHEVTELDDRVVAAGLSATDEPQRHSAAEPAGSDELLAWFRVLQQRIRDEIDCYSTREDGTEDSSACADHHDRLEALYAEANDTMAALDSHLDTGGPLPAAWAHMPTPHPH</sequence>
<feature type="region of interest" description="Disordered" evidence="1">
    <location>
        <begin position="1"/>
        <end position="24"/>
    </location>
</feature>
<dbReference type="EMBL" id="QNRE01000016">
    <property type="protein sequence ID" value="RBO84457.1"/>
    <property type="molecule type" value="Genomic_DNA"/>
</dbReference>
<protein>
    <submittedName>
        <fullName evidence="2">Uncharacterized protein</fullName>
    </submittedName>
</protein>
<evidence type="ECO:0000313" key="3">
    <source>
        <dbReference type="Proteomes" id="UP000252586"/>
    </source>
</evidence>
<proteinExistence type="predicted"/>
<keyword evidence="3" id="KW-1185">Reference proteome</keyword>
<organism evidence="2 3">
    <name type="scientific">Nocardia puris</name>
    <dbReference type="NCBI Taxonomy" id="208602"/>
    <lineage>
        <taxon>Bacteria</taxon>
        <taxon>Bacillati</taxon>
        <taxon>Actinomycetota</taxon>
        <taxon>Actinomycetes</taxon>
        <taxon>Mycobacteriales</taxon>
        <taxon>Nocardiaceae</taxon>
        <taxon>Nocardia</taxon>
    </lineage>
</organism>
<evidence type="ECO:0000256" key="1">
    <source>
        <dbReference type="SAM" id="MobiDB-lite"/>
    </source>
</evidence>
<dbReference type="AlphaFoldDB" id="A0A366D2Z4"/>
<comment type="caution">
    <text evidence="2">The sequence shown here is derived from an EMBL/GenBank/DDBJ whole genome shotgun (WGS) entry which is preliminary data.</text>
</comment>
<reference evidence="2 3" key="1">
    <citation type="submission" date="2018-06" db="EMBL/GenBank/DDBJ databases">
        <title>Genomic Encyclopedia of Type Strains, Phase IV (KMG-IV): sequencing the most valuable type-strain genomes for metagenomic binning, comparative biology and taxonomic classification.</title>
        <authorList>
            <person name="Goeker M."/>
        </authorList>
    </citation>
    <scope>NUCLEOTIDE SEQUENCE [LARGE SCALE GENOMIC DNA]</scope>
    <source>
        <strain evidence="2 3">DSM 44599</strain>
    </source>
</reference>
<dbReference type="STRING" id="1210090.GCA_001613185_04027"/>
<dbReference type="RefSeq" id="WP_043736128.1">
    <property type="nucleotide sequence ID" value="NZ_QNRE01000016.1"/>
</dbReference>
<gene>
    <name evidence="2" type="ORF">DFR74_11618</name>
</gene>
<dbReference type="Proteomes" id="UP000252586">
    <property type="component" value="Unassembled WGS sequence"/>
</dbReference>
<dbReference type="OrthoDB" id="4514534at2"/>